<organism evidence="9">
    <name type="scientific">Schizophyllum commune (strain H4-8 / FGSC 9210)</name>
    <name type="common">Split gill fungus</name>
    <dbReference type="NCBI Taxonomy" id="578458"/>
    <lineage>
        <taxon>Eukaryota</taxon>
        <taxon>Fungi</taxon>
        <taxon>Dikarya</taxon>
        <taxon>Basidiomycota</taxon>
        <taxon>Agaricomycotina</taxon>
        <taxon>Agaricomycetes</taxon>
        <taxon>Agaricomycetidae</taxon>
        <taxon>Agaricales</taxon>
        <taxon>Schizophyllaceae</taxon>
        <taxon>Schizophyllum</taxon>
    </lineage>
</organism>
<feature type="region of interest" description="Disordered" evidence="7">
    <location>
        <begin position="26"/>
        <end position="64"/>
    </location>
</feature>
<keyword evidence="5 6" id="KW-1015">Disulfide bond</keyword>
<evidence type="ECO:0000256" key="3">
    <source>
        <dbReference type="ARBA" id="ARBA00022512"/>
    </source>
</evidence>
<dbReference type="OMA" id="YNANARD"/>
<keyword evidence="6" id="KW-0732">Signal</keyword>
<evidence type="ECO:0000256" key="7">
    <source>
        <dbReference type="SAM" id="MobiDB-lite"/>
    </source>
</evidence>
<name>D8Q897_SCHCM</name>
<evidence type="ECO:0000313" key="9">
    <source>
        <dbReference type="Proteomes" id="UP000007431"/>
    </source>
</evidence>
<evidence type="ECO:0000313" key="8">
    <source>
        <dbReference type="EMBL" id="EFI96155.1"/>
    </source>
</evidence>
<dbReference type="VEuPathDB" id="FungiDB:SCHCODRAFT_02311286"/>
<sequence>MKLVTFFAFLFALLIAVSAVPTAETNADRMRRGLTPMRPRNLGRATPVDSASKHKPSGGGGNGQSCSSGPVQCCQSVQKSNSGSLLGIILKLLGIVLGEVTDIGLHCTPIDVLGGGGNQCFPSSAQTVCCKDNSYSGHGINIGCSPINIGL</sequence>
<evidence type="ECO:0000256" key="4">
    <source>
        <dbReference type="ARBA" id="ARBA00022525"/>
    </source>
</evidence>
<keyword evidence="4 6" id="KW-0964">Secreted</keyword>
<feature type="signal peptide" evidence="6">
    <location>
        <begin position="1"/>
        <end position="19"/>
    </location>
</feature>
<proteinExistence type="inferred from homology"/>
<gene>
    <name evidence="8" type="primary">Hyd6</name>
    <name evidence="8" type="ORF">SCHCODRAFT_85429</name>
</gene>
<dbReference type="CDD" id="cd23507">
    <property type="entry name" value="hydrophobin_I"/>
    <property type="match status" value="1"/>
</dbReference>
<protein>
    <recommendedName>
        <fullName evidence="6">Hydrophobin</fullName>
    </recommendedName>
</protein>
<dbReference type="InParanoid" id="D8Q897"/>
<comment type="similarity">
    <text evidence="2 6">Belongs to the fungal hydrophobin family.</text>
</comment>
<keyword evidence="3 6" id="KW-0134">Cell wall</keyword>
<accession>D8Q897</accession>
<dbReference type="Pfam" id="PF01185">
    <property type="entry name" value="Hydrophobin"/>
    <property type="match status" value="1"/>
</dbReference>
<dbReference type="EMBL" id="GL377307">
    <property type="protein sequence ID" value="EFI96155.1"/>
    <property type="molecule type" value="Genomic_DNA"/>
</dbReference>
<dbReference type="Proteomes" id="UP000007431">
    <property type="component" value="Unassembled WGS sequence"/>
</dbReference>
<comment type="subcellular location">
    <subcellularLocation>
        <location evidence="1 6">Secreted</location>
        <location evidence="1 6">Cell wall</location>
    </subcellularLocation>
</comment>
<dbReference type="GO" id="GO:0009277">
    <property type="term" value="C:fungal-type cell wall"/>
    <property type="evidence" value="ECO:0007669"/>
    <property type="project" value="InterPro"/>
</dbReference>
<reference evidence="8 9" key="1">
    <citation type="journal article" date="2010" name="Nat. Biotechnol.">
        <title>Genome sequence of the model mushroom Schizophyllum commune.</title>
        <authorList>
            <person name="Ohm R.A."/>
            <person name="de Jong J.F."/>
            <person name="Lugones L.G."/>
            <person name="Aerts A."/>
            <person name="Kothe E."/>
            <person name="Stajich J.E."/>
            <person name="de Vries R.P."/>
            <person name="Record E."/>
            <person name="Levasseur A."/>
            <person name="Baker S.E."/>
            <person name="Bartholomew K.A."/>
            <person name="Coutinho P.M."/>
            <person name="Erdmann S."/>
            <person name="Fowler T.J."/>
            <person name="Gathman A.C."/>
            <person name="Lombard V."/>
            <person name="Henrissat B."/>
            <person name="Knabe N."/>
            <person name="Kuees U."/>
            <person name="Lilly W.W."/>
            <person name="Lindquist E."/>
            <person name="Lucas S."/>
            <person name="Magnuson J.K."/>
            <person name="Piumi F."/>
            <person name="Raudaskoski M."/>
            <person name="Salamov A."/>
            <person name="Schmutz J."/>
            <person name="Schwarze F.W.M.R."/>
            <person name="vanKuyk P.A."/>
            <person name="Horton J.S."/>
            <person name="Grigoriev I.V."/>
            <person name="Woesten H.A.B."/>
        </authorList>
    </citation>
    <scope>NUCLEOTIDE SEQUENCE [LARGE SCALE GENOMIC DNA]</scope>
    <source>
        <strain evidence="9">H4-8 / FGSC 9210</strain>
    </source>
</reference>
<dbReference type="HOGENOM" id="CLU_105134_1_0_1"/>
<keyword evidence="9" id="KW-1185">Reference proteome</keyword>
<dbReference type="SMART" id="SM00075">
    <property type="entry name" value="HYDRO"/>
    <property type="match status" value="1"/>
</dbReference>
<dbReference type="eggNOG" id="ENOG502RSE8">
    <property type="taxonomic scope" value="Eukaryota"/>
</dbReference>
<dbReference type="AlphaFoldDB" id="D8Q897"/>
<dbReference type="InterPro" id="IPR001338">
    <property type="entry name" value="Class_I_Hydrophobin"/>
</dbReference>
<evidence type="ECO:0000256" key="1">
    <source>
        <dbReference type="ARBA" id="ARBA00004191"/>
    </source>
</evidence>
<dbReference type="STRING" id="578458.D8Q897"/>
<feature type="chain" id="PRO_5013985091" description="Hydrophobin" evidence="6">
    <location>
        <begin position="20"/>
        <end position="151"/>
    </location>
</feature>
<dbReference type="GO" id="GO:0005199">
    <property type="term" value="F:structural constituent of cell wall"/>
    <property type="evidence" value="ECO:0007669"/>
    <property type="project" value="InterPro"/>
</dbReference>
<evidence type="ECO:0000256" key="6">
    <source>
        <dbReference type="RuleBase" id="RU365009"/>
    </source>
</evidence>
<evidence type="ECO:0000256" key="5">
    <source>
        <dbReference type="ARBA" id="ARBA00023157"/>
    </source>
</evidence>
<evidence type="ECO:0000256" key="2">
    <source>
        <dbReference type="ARBA" id="ARBA00010446"/>
    </source>
</evidence>